<proteinExistence type="predicted"/>
<dbReference type="EMBL" id="JAHIBW010000005">
    <property type="protein sequence ID" value="KAG7310529.1"/>
    <property type="molecule type" value="Genomic_DNA"/>
</dbReference>
<reference evidence="2 3" key="1">
    <citation type="submission" date="2021-06" db="EMBL/GenBank/DDBJ databases">
        <title>A haploid diamondback moth (Plutella xylostella L.) genome assembly resolves 31 chromosomes and identifies a diamide resistance mutation.</title>
        <authorList>
            <person name="Ward C.M."/>
            <person name="Perry K.D."/>
            <person name="Baker G."/>
            <person name="Powis K."/>
            <person name="Heckel D.G."/>
            <person name="Baxter S.W."/>
        </authorList>
    </citation>
    <scope>NUCLEOTIDE SEQUENCE [LARGE SCALE GENOMIC DNA]</scope>
    <source>
        <strain evidence="2 3">LV</strain>
        <tissue evidence="2">Single pupa</tissue>
    </source>
</reference>
<evidence type="ECO:0000256" key="1">
    <source>
        <dbReference type="SAM" id="MobiDB-lite"/>
    </source>
</evidence>
<dbReference type="Pfam" id="PF25571">
    <property type="entry name" value="TPR_CCP1_N"/>
    <property type="match status" value="1"/>
</dbReference>
<accession>A0ABQ7QZU1</accession>
<feature type="region of interest" description="Disordered" evidence="1">
    <location>
        <begin position="34"/>
        <end position="60"/>
    </location>
</feature>
<keyword evidence="3" id="KW-1185">Reference proteome</keyword>
<feature type="compositionally biased region" description="Basic and acidic residues" evidence="1">
    <location>
        <begin position="189"/>
        <end position="203"/>
    </location>
</feature>
<evidence type="ECO:0000313" key="3">
    <source>
        <dbReference type="Proteomes" id="UP000823941"/>
    </source>
</evidence>
<organism evidence="2 3">
    <name type="scientific">Plutella xylostella</name>
    <name type="common">Diamondback moth</name>
    <name type="synonym">Plutella maculipennis</name>
    <dbReference type="NCBI Taxonomy" id="51655"/>
    <lineage>
        <taxon>Eukaryota</taxon>
        <taxon>Metazoa</taxon>
        <taxon>Ecdysozoa</taxon>
        <taxon>Arthropoda</taxon>
        <taxon>Hexapoda</taxon>
        <taxon>Insecta</taxon>
        <taxon>Pterygota</taxon>
        <taxon>Neoptera</taxon>
        <taxon>Endopterygota</taxon>
        <taxon>Lepidoptera</taxon>
        <taxon>Glossata</taxon>
        <taxon>Ditrysia</taxon>
        <taxon>Yponomeutoidea</taxon>
        <taxon>Plutellidae</taxon>
        <taxon>Plutella</taxon>
    </lineage>
</organism>
<dbReference type="Proteomes" id="UP000823941">
    <property type="component" value="Chromosome 5"/>
</dbReference>
<name>A0ABQ7QZU1_PLUXY</name>
<sequence>MNEHSGTHDDGGKRGDCPRRTSCLSFRLKVAGSRQSAGGRGPAHTAHSAPFTYNTIPPTTLPTLPTEELVRTHSLSARMADDAATDCLFERLRLLHARAGDSTELARALTARIHCRLTSHDKHVRQSTLDRLWNKQTGAMQVLLAILDSSRDIPTCSSIASILRETLCVKQTKAQQKKTTSSIPNEVQGNRKKDSKKAGKENKAPVVKRAVNPARQQCLLQLVSDGATLVLLRALMFAHYKRDGNLSNDLLTADLAWTLAILAPRDPKFALRARTAGAVRAFHLILKGHFTDNKLIFPLLVIMKQLSKNCKSSFNNIP</sequence>
<evidence type="ECO:0000313" key="2">
    <source>
        <dbReference type="EMBL" id="KAG7310529.1"/>
    </source>
</evidence>
<gene>
    <name evidence="2" type="ORF">JYU34_003314</name>
</gene>
<protein>
    <submittedName>
        <fullName evidence="2">Uncharacterized protein</fullName>
    </submittedName>
</protein>
<feature type="region of interest" description="Disordered" evidence="1">
    <location>
        <begin position="174"/>
        <end position="207"/>
    </location>
</feature>
<comment type="caution">
    <text evidence="2">The sequence shown here is derived from an EMBL/GenBank/DDBJ whole genome shotgun (WGS) entry which is preliminary data.</text>
</comment>